<dbReference type="GO" id="GO:0043190">
    <property type="term" value="C:ATP-binding cassette (ABC) transporter complex"/>
    <property type="evidence" value="ECO:0007669"/>
    <property type="project" value="InterPro"/>
</dbReference>
<dbReference type="InterPro" id="IPR017871">
    <property type="entry name" value="ABC_transporter-like_CS"/>
</dbReference>
<dbReference type="SUPFAM" id="SSF52540">
    <property type="entry name" value="P-loop containing nucleoside triphosphate hydrolases"/>
    <property type="match status" value="1"/>
</dbReference>
<sequence>MVLAIHQLQVSYQQQSVLQGVDLNVRESEIVCLLGASGCGKTTLLKAIAGLVSTDSGDIVINQQCVNSDNRQIAPEQRNLGMLFQEYALFPHLNVGENIAYGLRKLSKDARKERVLKMLTLVQLPDIIDKYPHQLSGGQQQRVALARALAYQPNMLLLDEPFSNIDSKVKFELIRQIRDIIKRSGVAAIFVSHSKDEAFAFADTIALMDNGKIQQTGSPKTLYQKPNSPFVARFMGSLNEIQLCHLGKENRIWLQQALHLVKAVDQNACYTTLMIRPENLSRTQTSETLHSKSHSCDLDKLWIQGKVESTTFYGKQITVNVRCHQQLVSFYLDSKQRISVGEEITLYFSSENLLLANHKNSE</sequence>
<dbReference type="InterPro" id="IPR015853">
    <property type="entry name" value="ABC_transpr_FbpC"/>
</dbReference>
<dbReference type="RefSeq" id="WP_138318403.1">
    <property type="nucleotide sequence ID" value="NZ_VCBC01000003.1"/>
</dbReference>
<keyword evidence="5 10" id="KW-0067">ATP-binding</keyword>
<dbReference type="InterPro" id="IPR008995">
    <property type="entry name" value="Mo/tungstate-bd_C_term_dom"/>
</dbReference>
<dbReference type="SMART" id="SM00382">
    <property type="entry name" value="AAA"/>
    <property type="match status" value="1"/>
</dbReference>
<evidence type="ECO:0000313" key="10">
    <source>
        <dbReference type="EMBL" id="TLU67122.1"/>
    </source>
</evidence>
<dbReference type="InterPro" id="IPR050093">
    <property type="entry name" value="ABC_SmlMolc_Importer"/>
</dbReference>
<evidence type="ECO:0000256" key="1">
    <source>
        <dbReference type="ARBA" id="ARBA00022448"/>
    </source>
</evidence>
<keyword evidence="8" id="KW-0472">Membrane</keyword>
<evidence type="ECO:0000256" key="2">
    <source>
        <dbReference type="ARBA" id="ARBA00022475"/>
    </source>
</evidence>
<dbReference type="InterPro" id="IPR027417">
    <property type="entry name" value="P-loop_NTPase"/>
</dbReference>
<keyword evidence="1" id="KW-0813">Transport</keyword>
<dbReference type="Proteomes" id="UP000307790">
    <property type="component" value="Unassembled WGS sequence"/>
</dbReference>
<dbReference type="InterPro" id="IPR003439">
    <property type="entry name" value="ABC_transporter-like_ATP-bd"/>
</dbReference>
<dbReference type="PROSITE" id="PS50893">
    <property type="entry name" value="ABC_TRANSPORTER_2"/>
    <property type="match status" value="1"/>
</dbReference>
<keyword evidence="4" id="KW-0547">Nucleotide-binding</keyword>
<evidence type="ECO:0000256" key="8">
    <source>
        <dbReference type="ARBA" id="ARBA00023136"/>
    </source>
</evidence>
<keyword evidence="3" id="KW-0410">Iron transport</keyword>
<dbReference type="GO" id="GO:0005524">
    <property type="term" value="F:ATP binding"/>
    <property type="evidence" value="ECO:0007669"/>
    <property type="project" value="UniProtKB-KW"/>
</dbReference>
<evidence type="ECO:0000256" key="6">
    <source>
        <dbReference type="ARBA" id="ARBA00023004"/>
    </source>
</evidence>
<dbReference type="FunFam" id="3.40.50.300:FF:000425">
    <property type="entry name" value="Probable ABC transporter, ATP-binding subunit"/>
    <property type="match status" value="1"/>
</dbReference>
<comment type="caution">
    <text evidence="10">The sequence shown here is derived from an EMBL/GenBank/DDBJ whole genome shotgun (WGS) entry which is preliminary data.</text>
</comment>
<dbReference type="InterPro" id="IPR013611">
    <property type="entry name" value="Transp-assoc_OB_typ2"/>
</dbReference>
<dbReference type="PANTHER" id="PTHR42781">
    <property type="entry name" value="SPERMIDINE/PUTRESCINE IMPORT ATP-BINDING PROTEIN POTA"/>
    <property type="match status" value="1"/>
</dbReference>
<dbReference type="Gene3D" id="3.40.50.300">
    <property type="entry name" value="P-loop containing nucleotide triphosphate hydrolases"/>
    <property type="match status" value="1"/>
</dbReference>
<keyword evidence="11" id="KW-1185">Reference proteome</keyword>
<dbReference type="SUPFAM" id="SSF50331">
    <property type="entry name" value="MOP-like"/>
    <property type="match status" value="1"/>
</dbReference>
<feature type="domain" description="ABC transporter" evidence="9">
    <location>
        <begin position="3"/>
        <end position="235"/>
    </location>
</feature>
<reference evidence="10 11" key="1">
    <citation type="submission" date="2019-05" db="EMBL/GenBank/DDBJ databases">
        <title>Genome sequences of Thalassotalea litorea 1K03283.</title>
        <authorList>
            <person name="Zhang D."/>
        </authorList>
    </citation>
    <scope>NUCLEOTIDE SEQUENCE [LARGE SCALE GENOMIC DNA]</scope>
    <source>
        <strain evidence="10 11">MCCC 1K03283</strain>
    </source>
</reference>
<evidence type="ECO:0000256" key="7">
    <source>
        <dbReference type="ARBA" id="ARBA00023065"/>
    </source>
</evidence>
<dbReference type="InterPro" id="IPR003593">
    <property type="entry name" value="AAA+_ATPase"/>
</dbReference>
<evidence type="ECO:0000256" key="5">
    <source>
        <dbReference type="ARBA" id="ARBA00022840"/>
    </source>
</evidence>
<dbReference type="PANTHER" id="PTHR42781:SF4">
    <property type="entry name" value="SPERMIDINE_PUTRESCINE IMPORT ATP-BINDING PROTEIN POTA"/>
    <property type="match status" value="1"/>
</dbReference>
<keyword evidence="7" id="KW-0406">Ion transport</keyword>
<dbReference type="CDD" id="cd03259">
    <property type="entry name" value="ABC_Carb_Solutes_like"/>
    <property type="match status" value="1"/>
</dbReference>
<dbReference type="PROSITE" id="PS00211">
    <property type="entry name" value="ABC_TRANSPORTER_1"/>
    <property type="match status" value="1"/>
</dbReference>
<dbReference type="Pfam" id="PF00005">
    <property type="entry name" value="ABC_tran"/>
    <property type="match status" value="1"/>
</dbReference>
<evidence type="ECO:0000256" key="4">
    <source>
        <dbReference type="ARBA" id="ARBA00022741"/>
    </source>
</evidence>
<evidence type="ECO:0000259" key="9">
    <source>
        <dbReference type="PROSITE" id="PS50893"/>
    </source>
</evidence>
<dbReference type="AlphaFoldDB" id="A0A5R9IPB9"/>
<accession>A0A5R9IPB9</accession>
<evidence type="ECO:0000256" key="3">
    <source>
        <dbReference type="ARBA" id="ARBA00022496"/>
    </source>
</evidence>
<protein>
    <submittedName>
        <fullName evidence="10">ABC transporter ATP-binding protein</fullName>
    </submittedName>
</protein>
<evidence type="ECO:0000313" key="11">
    <source>
        <dbReference type="Proteomes" id="UP000307790"/>
    </source>
</evidence>
<dbReference type="GO" id="GO:0015697">
    <property type="term" value="P:quaternary ammonium group transport"/>
    <property type="evidence" value="ECO:0007669"/>
    <property type="project" value="UniProtKB-ARBA"/>
</dbReference>
<keyword evidence="6" id="KW-0408">Iron</keyword>
<proteinExistence type="predicted"/>
<keyword evidence="2" id="KW-1003">Cell membrane</keyword>
<dbReference type="OrthoDB" id="9802264at2"/>
<name>A0A5R9IPB9_9GAMM</name>
<dbReference type="Pfam" id="PF08402">
    <property type="entry name" value="TOBE_2"/>
    <property type="match status" value="1"/>
</dbReference>
<organism evidence="10 11">
    <name type="scientific">Thalassotalea litorea</name>
    <dbReference type="NCBI Taxonomy" id="2020715"/>
    <lineage>
        <taxon>Bacteria</taxon>
        <taxon>Pseudomonadati</taxon>
        <taxon>Pseudomonadota</taxon>
        <taxon>Gammaproteobacteria</taxon>
        <taxon>Alteromonadales</taxon>
        <taxon>Colwelliaceae</taxon>
        <taxon>Thalassotalea</taxon>
    </lineage>
</organism>
<dbReference type="GO" id="GO:0016887">
    <property type="term" value="F:ATP hydrolysis activity"/>
    <property type="evidence" value="ECO:0007669"/>
    <property type="project" value="InterPro"/>
</dbReference>
<gene>
    <name evidence="10" type="ORF">FE810_02220</name>
</gene>
<dbReference type="GO" id="GO:0015408">
    <property type="term" value="F:ABC-type ferric iron transporter activity"/>
    <property type="evidence" value="ECO:0007669"/>
    <property type="project" value="InterPro"/>
</dbReference>
<dbReference type="EMBL" id="VCBC01000003">
    <property type="protein sequence ID" value="TLU67122.1"/>
    <property type="molecule type" value="Genomic_DNA"/>
</dbReference>